<dbReference type="Gene3D" id="3.20.20.30">
    <property type="entry name" value="Luciferase-like domain"/>
    <property type="match status" value="1"/>
</dbReference>
<dbReference type="Pfam" id="PF00296">
    <property type="entry name" value="Bac_luciferase"/>
    <property type="match status" value="1"/>
</dbReference>
<proteinExistence type="predicted"/>
<feature type="domain" description="Luciferase-like" evidence="1">
    <location>
        <begin position="13"/>
        <end position="181"/>
    </location>
</feature>
<keyword evidence="2" id="KW-0560">Oxidoreductase</keyword>
<dbReference type="Proteomes" id="UP000184512">
    <property type="component" value="Unassembled WGS sequence"/>
</dbReference>
<gene>
    <name evidence="2" type="ORF">SAMN02745244_01172</name>
</gene>
<dbReference type="GO" id="GO:0004497">
    <property type="term" value="F:monooxygenase activity"/>
    <property type="evidence" value="ECO:0007669"/>
    <property type="project" value="UniProtKB-KW"/>
</dbReference>
<evidence type="ECO:0000313" key="3">
    <source>
        <dbReference type="Proteomes" id="UP000184512"/>
    </source>
</evidence>
<sequence length="281" mass="30617">MNECCNRELRYENPLYLAEEAAALDLLSDGRLALGMSRGSPETALRGYEAFGYTGSQDPRGADLAREKFDLFWAAVGGGSLVDADPRMAPPGTRLRIEPQSTTLPKHVWWGSGTRASAEWAGGRGLNLMSSTLLTEATGKPFHELQAEQIDAFRQAYRDAGHSGAPRVSVSRSIFPIVSELDARYFGDGRDEESDQVGMIDGFRSTFGKTYAAEPDRLIEQLLADSAVQSADTVMLTVPNQLGVAYNLHVLESFAKHVAPALGWKPNWEGPVEGMALRQPV</sequence>
<accession>A0A1M6EFC7</accession>
<name>A0A1M6EFC7_9ACTN</name>
<dbReference type="GO" id="GO:0016705">
    <property type="term" value="F:oxidoreductase activity, acting on paired donors, with incorporation or reduction of molecular oxygen"/>
    <property type="evidence" value="ECO:0007669"/>
    <property type="project" value="InterPro"/>
</dbReference>
<reference evidence="2 3" key="1">
    <citation type="submission" date="2016-11" db="EMBL/GenBank/DDBJ databases">
        <authorList>
            <person name="Jaros S."/>
            <person name="Januszkiewicz K."/>
            <person name="Wedrychowicz H."/>
        </authorList>
    </citation>
    <scope>NUCLEOTIDE SEQUENCE [LARGE SCALE GENOMIC DNA]</scope>
    <source>
        <strain evidence="2 3">DSM 12906</strain>
    </source>
</reference>
<dbReference type="InterPro" id="IPR036661">
    <property type="entry name" value="Luciferase-like_sf"/>
</dbReference>
<dbReference type="PANTHER" id="PTHR30137">
    <property type="entry name" value="LUCIFERASE-LIKE MONOOXYGENASE"/>
    <property type="match status" value="1"/>
</dbReference>
<dbReference type="InterPro" id="IPR050766">
    <property type="entry name" value="Bact_Lucif_Oxidored"/>
</dbReference>
<keyword evidence="2" id="KW-0503">Monooxygenase</keyword>
<dbReference type="GO" id="GO:0005829">
    <property type="term" value="C:cytosol"/>
    <property type="evidence" value="ECO:0007669"/>
    <property type="project" value="TreeGrafter"/>
</dbReference>
<organism evidence="2 3">
    <name type="scientific">Tessaracoccus bendigoensis DSM 12906</name>
    <dbReference type="NCBI Taxonomy" id="1123357"/>
    <lineage>
        <taxon>Bacteria</taxon>
        <taxon>Bacillati</taxon>
        <taxon>Actinomycetota</taxon>
        <taxon>Actinomycetes</taxon>
        <taxon>Propionibacteriales</taxon>
        <taxon>Propionibacteriaceae</taxon>
        <taxon>Tessaracoccus</taxon>
    </lineage>
</organism>
<dbReference type="RefSeq" id="WP_245787908.1">
    <property type="nucleotide sequence ID" value="NZ_FQZG01000017.1"/>
</dbReference>
<dbReference type="InterPro" id="IPR011251">
    <property type="entry name" value="Luciferase-like_dom"/>
</dbReference>
<keyword evidence="3" id="KW-1185">Reference proteome</keyword>
<dbReference type="AlphaFoldDB" id="A0A1M6EFC7"/>
<dbReference type="EMBL" id="FQZG01000017">
    <property type="protein sequence ID" value="SHI84174.1"/>
    <property type="molecule type" value="Genomic_DNA"/>
</dbReference>
<dbReference type="STRING" id="1123357.SAMN02745244_01172"/>
<dbReference type="SUPFAM" id="SSF51679">
    <property type="entry name" value="Bacterial luciferase-like"/>
    <property type="match status" value="1"/>
</dbReference>
<evidence type="ECO:0000259" key="1">
    <source>
        <dbReference type="Pfam" id="PF00296"/>
    </source>
</evidence>
<protein>
    <submittedName>
        <fullName evidence="2">Flavin-dependent oxidoreductase, luciferase family (Includes alkanesulfonate monooxygenase SsuD and methylene tetrahydromethanopterin reductase)</fullName>
    </submittedName>
</protein>
<dbReference type="PANTHER" id="PTHR30137:SF15">
    <property type="entry name" value="BLL6902 PROTEIN"/>
    <property type="match status" value="1"/>
</dbReference>
<evidence type="ECO:0000313" key="2">
    <source>
        <dbReference type="EMBL" id="SHI84174.1"/>
    </source>
</evidence>